<dbReference type="STRING" id="145388.A0A0D2K7R7"/>
<dbReference type="InterPro" id="IPR018971">
    <property type="entry name" value="DUF1997"/>
</dbReference>
<dbReference type="PANTHER" id="PTHR34131">
    <property type="entry name" value="(RAP ANNOTATION RELEASE2) GALACTOSE-BINDING LIKE DOMAIN CONTAINING PROTEIN"/>
    <property type="match status" value="1"/>
</dbReference>
<keyword evidence="3" id="KW-1185">Reference proteome</keyword>
<dbReference type="Proteomes" id="UP000054498">
    <property type="component" value="Unassembled WGS sequence"/>
</dbReference>
<feature type="region of interest" description="Disordered" evidence="1">
    <location>
        <begin position="43"/>
        <end position="83"/>
    </location>
</feature>
<dbReference type="AlphaFoldDB" id="A0A0D2K7R7"/>
<evidence type="ECO:0000256" key="1">
    <source>
        <dbReference type="SAM" id="MobiDB-lite"/>
    </source>
</evidence>
<dbReference type="Gene3D" id="3.30.530.20">
    <property type="match status" value="1"/>
</dbReference>
<accession>A0A0D2K7R7</accession>
<dbReference type="KEGG" id="mng:MNEG_1694"/>
<dbReference type="InterPro" id="IPR023393">
    <property type="entry name" value="START-like_dom_sf"/>
</dbReference>
<dbReference type="Pfam" id="PF09366">
    <property type="entry name" value="DUF1997"/>
    <property type="match status" value="1"/>
</dbReference>
<name>A0A0D2K7R7_9CHLO</name>
<organism evidence="2 3">
    <name type="scientific">Monoraphidium neglectum</name>
    <dbReference type="NCBI Taxonomy" id="145388"/>
    <lineage>
        <taxon>Eukaryota</taxon>
        <taxon>Viridiplantae</taxon>
        <taxon>Chlorophyta</taxon>
        <taxon>core chlorophytes</taxon>
        <taxon>Chlorophyceae</taxon>
        <taxon>CS clade</taxon>
        <taxon>Sphaeropleales</taxon>
        <taxon>Selenastraceae</taxon>
        <taxon>Monoraphidium</taxon>
    </lineage>
</organism>
<feature type="compositionally biased region" description="Low complexity" evidence="1">
    <location>
        <begin position="68"/>
        <end position="83"/>
    </location>
</feature>
<dbReference type="OrthoDB" id="426136at2759"/>
<gene>
    <name evidence="2" type="ORF">MNEG_1694</name>
</gene>
<dbReference type="PANTHER" id="PTHR34131:SF3">
    <property type="entry name" value="(RAP ANNOTATION RELEASE2) GALACTOSE-BINDING LIKE DOMAIN CONTAINING PROTEIN"/>
    <property type="match status" value="1"/>
</dbReference>
<dbReference type="GeneID" id="25734572"/>
<sequence length="280" mass="29645">MQRLHRGSPCAAGRGFASGAFAAPQKSFNAAVSNTRRARAATPVTSVIAQQQDADDSAVAPSTSGSDAGAAAGPGLAAAQQQQQQQQLGGRVARFRATKQAVQVVQELQSRSLAEYMALPASQYSVLDARKIERVDESTFRCYVGQLSFLGFSVEPVITVSVSVEPRGCTIRLLSCRLQGSRLVEEVNNKFSAQMTNAVVWEPTEDPGAKQISSSTTLSVDVEVPGWLVLPTSAVEAAGSGVMAATLNAMVPSFLRQLERDYALWASGDTSRRPLGEGIL</sequence>
<dbReference type="RefSeq" id="XP_013905287.1">
    <property type="nucleotide sequence ID" value="XM_014049833.1"/>
</dbReference>
<proteinExistence type="predicted"/>
<reference evidence="2 3" key="1">
    <citation type="journal article" date="2013" name="BMC Genomics">
        <title>Reconstruction of the lipid metabolism for the microalga Monoraphidium neglectum from its genome sequence reveals characteristics suitable for biofuel production.</title>
        <authorList>
            <person name="Bogen C."/>
            <person name="Al-Dilaimi A."/>
            <person name="Albersmeier A."/>
            <person name="Wichmann J."/>
            <person name="Grundmann M."/>
            <person name="Rupp O."/>
            <person name="Lauersen K.J."/>
            <person name="Blifernez-Klassen O."/>
            <person name="Kalinowski J."/>
            <person name="Goesmann A."/>
            <person name="Mussgnug J.H."/>
            <person name="Kruse O."/>
        </authorList>
    </citation>
    <scope>NUCLEOTIDE SEQUENCE [LARGE SCALE GENOMIC DNA]</scope>
    <source>
        <strain evidence="2 3">SAG 48.87</strain>
    </source>
</reference>
<evidence type="ECO:0000313" key="3">
    <source>
        <dbReference type="Proteomes" id="UP000054498"/>
    </source>
</evidence>
<protein>
    <submittedName>
        <fullName evidence="2">Uncharacterized protein</fullName>
    </submittedName>
</protein>
<evidence type="ECO:0000313" key="2">
    <source>
        <dbReference type="EMBL" id="KIZ06268.1"/>
    </source>
</evidence>
<dbReference type="EMBL" id="KK100394">
    <property type="protein sequence ID" value="KIZ06268.1"/>
    <property type="molecule type" value="Genomic_DNA"/>
</dbReference>